<dbReference type="SMART" id="SM00444">
    <property type="entry name" value="GYF"/>
    <property type="match status" value="1"/>
</dbReference>
<feature type="region of interest" description="Disordered" evidence="2">
    <location>
        <begin position="1057"/>
        <end position="1078"/>
    </location>
</feature>
<feature type="region of interest" description="Disordered" evidence="2">
    <location>
        <begin position="1153"/>
        <end position="1175"/>
    </location>
</feature>
<keyword evidence="5" id="KW-1185">Reference proteome</keyword>
<gene>
    <name evidence="4" type="ORF">DFA_02695</name>
</gene>
<dbReference type="STRING" id="1054147.F4Q041"/>
<reference evidence="5" key="1">
    <citation type="journal article" date="2011" name="Genome Res.">
        <title>Phylogeny-wide analysis of social amoeba genomes highlights ancient origins for complex intercellular communication.</title>
        <authorList>
            <person name="Heidel A.J."/>
            <person name="Lawal H.M."/>
            <person name="Felder M."/>
            <person name="Schilde C."/>
            <person name="Helps N.R."/>
            <person name="Tunggal B."/>
            <person name="Rivero F."/>
            <person name="John U."/>
            <person name="Schleicher M."/>
            <person name="Eichinger L."/>
            <person name="Platzer M."/>
            <person name="Noegel A.A."/>
            <person name="Schaap P."/>
            <person name="Gloeckner G."/>
        </authorList>
    </citation>
    <scope>NUCLEOTIDE SEQUENCE [LARGE SCALE GENOMIC DNA]</scope>
    <source>
        <strain evidence="5">SH3</strain>
    </source>
</reference>
<feature type="domain" description="GYF" evidence="3">
    <location>
        <begin position="295"/>
        <end position="347"/>
    </location>
</feature>
<dbReference type="GO" id="GO:0005829">
    <property type="term" value="C:cytosol"/>
    <property type="evidence" value="ECO:0007669"/>
    <property type="project" value="TreeGrafter"/>
</dbReference>
<feature type="region of interest" description="Disordered" evidence="2">
    <location>
        <begin position="1"/>
        <end position="26"/>
    </location>
</feature>
<feature type="compositionally biased region" description="Polar residues" evidence="2">
    <location>
        <begin position="249"/>
        <end position="272"/>
    </location>
</feature>
<dbReference type="InterPro" id="IPR003169">
    <property type="entry name" value="GYF"/>
</dbReference>
<name>F4Q041_CACFS</name>
<dbReference type="PROSITE" id="PS50829">
    <property type="entry name" value="GYF"/>
    <property type="match status" value="1"/>
</dbReference>
<feature type="compositionally biased region" description="Basic and acidic residues" evidence="2">
    <location>
        <begin position="778"/>
        <end position="817"/>
    </location>
</feature>
<feature type="compositionally biased region" description="Polar residues" evidence="2">
    <location>
        <begin position="891"/>
        <end position="903"/>
    </location>
</feature>
<dbReference type="Proteomes" id="UP000007797">
    <property type="component" value="Unassembled WGS sequence"/>
</dbReference>
<dbReference type="Pfam" id="PF02213">
    <property type="entry name" value="GYF"/>
    <property type="match status" value="1"/>
</dbReference>
<feature type="compositionally biased region" description="Polar residues" evidence="2">
    <location>
        <begin position="992"/>
        <end position="1004"/>
    </location>
</feature>
<feature type="compositionally biased region" description="Polar residues" evidence="2">
    <location>
        <begin position="1022"/>
        <end position="1033"/>
    </location>
</feature>
<dbReference type="PANTHER" id="PTHR14445">
    <property type="entry name" value="GRB10 INTERACTING GYF PROTEIN"/>
    <property type="match status" value="1"/>
</dbReference>
<feature type="compositionally biased region" description="Low complexity" evidence="2">
    <location>
        <begin position="54"/>
        <end position="67"/>
    </location>
</feature>
<dbReference type="PANTHER" id="PTHR14445:SF36">
    <property type="entry name" value="FI03272P-RELATED"/>
    <property type="match status" value="1"/>
</dbReference>
<evidence type="ECO:0000256" key="1">
    <source>
        <dbReference type="SAM" id="Coils"/>
    </source>
</evidence>
<dbReference type="AlphaFoldDB" id="F4Q041"/>
<feature type="region of interest" description="Disordered" evidence="2">
    <location>
        <begin position="42"/>
        <end position="160"/>
    </location>
</feature>
<organism evidence="4 5">
    <name type="scientific">Cavenderia fasciculata</name>
    <name type="common">Slime mold</name>
    <name type="synonym">Dictyostelium fasciculatum</name>
    <dbReference type="NCBI Taxonomy" id="261658"/>
    <lineage>
        <taxon>Eukaryota</taxon>
        <taxon>Amoebozoa</taxon>
        <taxon>Evosea</taxon>
        <taxon>Eumycetozoa</taxon>
        <taxon>Dictyostelia</taxon>
        <taxon>Acytosteliales</taxon>
        <taxon>Cavenderiaceae</taxon>
        <taxon>Cavenderia</taxon>
    </lineage>
</organism>
<feature type="coiled-coil region" evidence="1">
    <location>
        <begin position="631"/>
        <end position="667"/>
    </location>
</feature>
<feature type="region of interest" description="Disordered" evidence="2">
    <location>
        <begin position="472"/>
        <end position="491"/>
    </location>
</feature>
<feature type="compositionally biased region" description="Polar residues" evidence="2">
    <location>
        <begin position="13"/>
        <end position="25"/>
    </location>
</feature>
<dbReference type="KEGG" id="dfa:DFA_02695"/>
<feature type="compositionally biased region" description="Basic and acidic residues" evidence="2">
    <location>
        <begin position="1068"/>
        <end position="1078"/>
    </location>
</feature>
<feature type="compositionally biased region" description="Polar residues" evidence="2">
    <location>
        <begin position="481"/>
        <end position="491"/>
    </location>
</feature>
<feature type="compositionally biased region" description="Low complexity" evidence="2">
    <location>
        <begin position="111"/>
        <end position="131"/>
    </location>
</feature>
<dbReference type="Gene3D" id="3.30.1490.40">
    <property type="match status" value="1"/>
</dbReference>
<feature type="coiled-coil region" evidence="1">
    <location>
        <begin position="509"/>
        <end position="543"/>
    </location>
</feature>
<accession>F4Q041</accession>
<feature type="region of interest" description="Disordered" evidence="2">
    <location>
        <begin position="864"/>
        <end position="1033"/>
    </location>
</feature>
<dbReference type="InterPro" id="IPR051640">
    <property type="entry name" value="GRB10-interact_GYF"/>
</dbReference>
<feature type="region of interest" description="Disordered" evidence="2">
    <location>
        <begin position="770"/>
        <end position="817"/>
    </location>
</feature>
<protein>
    <recommendedName>
        <fullName evidence="3">GYF domain-containing protein</fullName>
    </recommendedName>
</protein>
<evidence type="ECO:0000313" key="5">
    <source>
        <dbReference type="Proteomes" id="UP000007797"/>
    </source>
</evidence>
<evidence type="ECO:0000256" key="2">
    <source>
        <dbReference type="SAM" id="MobiDB-lite"/>
    </source>
</evidence>
<dbReference type="SUPFAM" id="SSF55277">
    <property type="entry name" value="GYF domain"/>
    <property type="match status" value="1"/>
</dbReference>
<feature type="compositionally biased region" description="Low complexity" evidence="2">
    <location>
        <begin position="1005"/>
        <end position="1016"/>
    </location>
</feature>
<evidence type="ECO:0000259" key="3">
    <source>
        <dbReference type="PROSITE" id="PS50829"/>
    </source>
</evidence>
<proteinExistence type="predicted"/>
<feature type="compositionally biased region" description="Gly residues" evidence="2">
    <location>
        <begin position="279"/>
        <end position="289"/>
    </location>
</feature>
<dbReference type="RefSeq" id="XP_004357417.1">
    <property type="nucleotide sequence ID" value="XM_004357361.1"/>
</dbReference>
<feature type="compositionally biased region" description="Low complexity" evidence="2">
    <location>
        <begin position="920"/>
        <end position="941"/>
    </location>
</feature>
<feature type="compositionally biased region" description="Basic and acidic residues" evidence="2">
    <location>
        <begin position="237"/>
        <end position="248"/>
    </location>
</feature>
<feature type="compositionally biased region" description="Polar residues" evidence="2">
    <location>
        <begin position="1057"/>
        <end position="1066"/>
    </location>
</feature>
<keyword evidence="1" id="KW-0175">Coiled coil</keyword>
<feature type="compositionally biased region" description="Low complexity" evidence="2">
    <location>
        <begin position="149"/>
        <end position="158"/>
    </location>
</feature>
<sequence>MNMQSGIGIGPMGQTNPGGITSPQSGAAKFASLSLSQLSQQTANMPHYNPPPQQQQQLQQQQQQQQLFTKTPNGPSVMGQGGYNQHQSFMRRSGDMSGMPSRHSGEFGSINSNTSTPSTPAAANSSSLNNSQNGMKYFGGGTPNHQHKSSLSSSTSSSPLVIGNKKQYSKEELLNLFNPSARVPDSLTGHSHILSEENQSPVNMNFVYDPANNLNKRRNMMNSSGGSIGIQNRGLGGRKDLDGNRISRDSPNGLKQQNKWNGNTGTGSNSASWRKEGGSDGGNRSGSYGGHQQNHPQWYYLDPQNVTQGPFPAKGMDEWHKAGYFTANLKVKRGETGRFFELKKLLSYVGNDSPFTMSFNVNDSEMLEPHELLDEEPTTEDEVSVDKEGDEFGHHGELLEEANDDDDEDEKILHGVVGEVEKKILGDDLPAPVVVQQPTNHFNDSQQSMPPIQSFFQQAQAQQLAQQQQQQQQLAQQQQQNNASPSPVQAGGLNQQEAMEVYQKYMLFQQQQKQEMQKIEMQMKQLIDQAQLMEAQLKQIYERSPPQQGQPVPLQLQQFQTYYLINQQSQRQLLQQYNAIKFMQFPQPQQQQPQQQPQMNDVMQYQQQFYMQQQQQAQQAQQQMMMQRMMMQQQQQAAAQQQAALQAAAQQAAAQAAQQQQQQEEIQTPSSPQQQAVELKQQEEVKPVINNKVVDDSSNFWGVSAPSSSGLNVPVPKKENSKLGVNNVEFEAASSVVVSHELPEKTLSPTIESISASIEAVALNTANPWASVQPVDTPKTDKRSLVEIQAQEKKDSKKREKENEERRIREEKEALEHQHEQNVLLKWAHAGQTWGNTAPTTAAVAVVEPVAPVAPVVPVVTATTPAQKKQPSLKDIQAEQQQRAAKDSSEQRTQQVASKSVPSIQDIMKEQAREEKRLRQQQQEQQQLQQQLQQQNAAQQQIKFNPSSPWGGVPPPLPVDTSLLHQTIDNNNKKSLNHVSQPIPNPTVAAKPSSNGGNPQLSIRTSTSSAPTSTPAHPQPVSPSVTNVNDDSFWDTPSTVGKSTMLNILPSKQSSAVKGSQLSIRTKQQQEKQQQEKQQQKSDFIKWCHQQLKPLTNMDVATVTELLCSLKKESEIRECARECLGFTTEVNNFINDYLMARSDEPTLAYESSSPFITVPKGKTPNVKNAPKGKKK</sequence>
<feature type="compositionally biased region" description="Polar residues" evidence="2">
    <location>
        <begin position="963"/>
        <end position="982"/>
    </location>
</feature>
<dbReference type="EMBL" id="GL883017">
    <property type="protein sequence ID" value="EGG18955.1"/>
    <property type="molecule type" value="Genomic_DNA"/>
</dbReference>
<dbReference type="GeneID" id="14870924"/>
<dbReference type="OrthoDB" id="21599at2759"/>
<dbReference type="InterPro" id="IPR035445">
    <property type="entry name" value="GYF-like_dom_sf"/>
</dbReference>
<dbReference type="OMA" id="DFIKWCH"/>
<feature type="region of interest" description="Disordered" evidence="2">
    <location>
        <begin position="217"/>
        <end position="306"/>
    </location>
</feature>
<feature type="compositionally biased region" description="Basic and acidic residues" evidence="2">
    <location>
        <begin position="907"/>
        <end position="918"/>
    </location>
</feature>
<evidence type="ECO:0000313" key="4">
    <source>
        <dbReference type="EMBL" id="EGG18955.1"/>
    </source>
</evidence>